<reference evidence="4" key="1">
    <citation type="submission" date="2023-04" db="EMBL/GenBank/DDBJ databases">
        <authorList>
            <person name="Vijverberg K."/>
            <person name="Xiong W."/>
            <person name="Schranz E."/>
        </authorList>
    </citation>
    <scope>NUCLEOTIDE SEQUENCE</scope>
</reference>
<keyword evidence="5" id="KW-1185">Reference proteome</keyword>
<dbReference type="Gene3D" id="2.90.10.10">
    <property type="entry name" value="Bulb-type lectin domain"/>
    <property type="match status" value="1"/>
</dbReference>
<sequence length="234" mass="26913">MCFFKEISIERFVVLLYFTLSITISSGANTISANQSLSGDQTIISQGGKFELGFFKAGNSSNYYIGIWYYKKLYSNPPIIVWVANRETSISDRFRSELKIIDGSLVLLNDSMSQIWLTNVTFTTTTLNSATTLIHDDGNLVLRDSGSNSVEPFWQSFEYPTHTWLPGAKLGYTNITKKRRFLTSQRTNEDPIASYTLLTFEDGYQHSKPKWVYDFHDDEDCWCLSAYRIFLYSY</sequence>
<dbReference type="InterPro" id="IPR036426">
    <property type="entry name" value="Bulb-type_lectin_dom_sf"/>
</dbReference>
<dbReference type="Proteomes" id="UP001177003">
    <property type="component" value="Chromosome 3"/>
</dbReference>
<feature type="domain" description="Bulb-type lectin" evidence="3">
    <location>
        <begin position="28"/>
        <end position="155"/>
    </location>
</feature>
<dbReference type="Pfam" id="PF01453">
    <property type="entry name" value="B_lectin"/>
    <property type="match status" value="1"/>
</dbReference>
<dbReference type="AlphaFoldDB" id="A0AA36DYS4"/>
<evidence type="ECO:0000256" key="2">
    <source>
        <dbReference type="ARBA" id="ARBA00023180"/>
    </source>
</evidence>
<dbReference type="EMBL" id="OX465079">
    <property type="protein sequence ID" value="CAI9275592.1"/>
    <property type="molecule type" value="Genomic_DNA"/>
</dbReference>
<dbReference type="PROSITE" id="PS50927">
    <property type="entry name" value="BULB_LECTIN"/>
    <property type="match status" value="1"/>
</dbReference>
<dbReference type="SMART" id="SM00108">
    <property type="entry name" value="B_lectin"/>
    <property type="match status" value="1"/>
</dbReference>
<evidence type="ECO:0000313" key="4">
    <source>
        <dbReference type="EMBL" id="CAI9275592.1"/>
    </source>
</evidence>
<proteinExistence type="predicted"/>
<dbReference type="PANTHER" id="PTHR32444">
    <property type="entry name" value="BULB-TYPE LECTIN DOMAIN-CONTAINING PROTEIN"/>
    <property type="match status" value="1"/>
</dbReference>
<gene>
    <name evidence="4" type="ORF">LSALG_LOCUS15616</name>
</gene>
<evidence type="ECO:0000259" key="3">
    <source>
        <dbReference type="PROSITE" id="PS50927"/>
    </source>
</evidence>
<evidence type="ECO:0000256" key="1">
    <source>
        <dbReference type="ARBA" id="ARBA00022729"/>
    </source>
</evidence>
<dbReference type="SUPFAM" id="SSF51110">
    <property type="entry name" value="alpha-D-mannose-specific plant lectins"/>
    <property type="match status" value="1"/>
</dbReference>
<keyword evidence="1" id="KW-0732">Signal</keyword>
<protein>
    <recommendedName>
        <fullName evidence="3">Bulb-type lectin domain-containing protein</fullName>
    </recommendedName>
</protein>
<organism evidence="4 5">
    <name type="scientific">Lactuca saligna</name>
    <name type="common">Willowleaf lettuce</name>
    <dbReference type="NCBI Taxonomy" id="75948"/>
    <lineage>
        <taxon>Eukaryota</taxon>
        <taxon>Viridiplantae</taxon>
        <taxon>Streptophyta</taxon>
        <taxon>Embryophyta</taxon>
        <taxon>Tracheophyta</taxon>
        <taxon>Spermatophyta</taxon>
        <taxon>Magnoliopsida</taxon>
        <taxon>eudicotyledons</taxon>
        <taxon>Gunneridae</taxon>
        <taxon>Pentapetalae</taxon>
        <taxon>asterids</taxon>
        <taxon>campanulids</taxon>
        <taxon>Asterales</taxon>
        <taxon>Asteraceae</taxon>
        <taxon>Cichorioideae</taxon>
        <taxon>Cichorieae</taxon>
        <taxon>Lactucinae</taxon>
        <taxon>Lactuca</taxon>
    </lineage>
</organism>
<dbReference type="CDD" id="cd00028">
    <property type="entry name" value="B_lectin"/>
    <property type="match status" value="1"/>
</dbReference>
<accession>A0AA36DYS4</accession>
<name>A0AA36DYS4_LACSI</name>
<keyword evidence="2" id="KW-0325">Glycoprotein</keyword>
<dbReference type="PANTHER" id="PTHR32444:SF247">
    <property type="entry name" value="OS01G0958200 PROTEIN"/>
    <property type="match status" value="1"/>
</dbReference>
<evidence type="ECO:0000313" key="5">
    <source>
        <dbReference type="Proteomes" id="UP001177003"/>
    </source>
</evidence>
<dbReference type="InterPro" id="IPR001480">
    <property type="entry name" value="Bulb-type_lectin_dom"/>
</dbReference>